<gene>
    <name evidence="4" type="ORF">P691DRAFT_528675</name>
</gene>
<organism evidence="4 5">
    <name type="scientific">Macrolepiota fuliginosa MF-IS2</name>
    <dbReference type="NCBI Taxonomy" id="1400762"/>
    <lineage>
        <taxon>Eukaryota</taxon>
        <taxon>Fungi</taxon>
        <taxon>Dikarya</taxon>
        <taxon>Basidiomycota</taxon>
        <taxon>Agaricomycotina</taxon>
        <taxon>Agaricomycetes</taxon>
        <taxon>Agaricomycetidae</taxon>
        <taxon>Agaricales</taxon>
        <taxon>Agaricineae</taxon>
        <taxon>Agaricaceae</taxon>
        <taxon>Macrolepiota</taxon>
    </lineage>
</organism>
<dbReference type="EMBL" id="MU151057">
    <property type="protein sequence ID" value="KAF9454021.1"/>
    <property type="molecule type" value="Genomic_DNA"/>
</dbReference>
<evidence type="ECO:0000256" key="1">
    <source>
        <dbReference type="SAM" id="MobiDB-lite"/>
    </source>
</evidence>
<name>A0A9P5XRI5_9AGAR</name>
<comment type="caution">
    <text evidence="4">The sequence shown here is derived from an EMBL/GenBank/DDBJ whole genome shotgun (WGS) entry which is preliminary data.</text>
</comment>
<feature type="domain" description="Transglycosylase SLT" evidence="3">
    <location>
        <begin position="178"/>
        <end position="266"/>
    </location>
</feature>
<accession>A0A9P5XRI5</accession>
<dbReference type="AlphaFoldDB" id="A0A9P5XRI5"/>
<feature type="signal peptide" evidence="2">
    <location>
        <begin position="1"/>
        <end position="19"/>
    </location>
</feature>
<dbReference type="GO" id="GO:0016787">
    <property type="term" value="F:hydrolase activity"/>
    <property type="evidence" value="ECO:0007669"/>
    <property type="project" value="UniProtKB-KW"/>
</dbReference>
<evidence type="ECO:0000259" key="3">
    <source>
        <dbReference type="Pfam" id="PF01464"/>
    </source>
</evidence>
<evidence type="ECO:0000256" key="2">
    <source>
        <dbReference type="SAM" id="SignalP"/>
    </source>
</evidence>
<dbReference type="InterPro" id="IPR008258">
    <property type="entry name" value="Transglycosylase_SLT_dom_1"/>
</dbReference>
<dbReference type="Gene3D" id="1.10.530.10">
    <property type="match status" value="1"/>
</dbReference>
<proteinExistence type="predicted"/>
<dbReference type="SUPFAM" id="SSF53955">
    <property type="entry name" value="Lysozyme-like"/>
    <property type="match status" value="1"/>
</dbReference>
<sequence length="321" mass="33810">MKIPAAFLTLFLTLVVANASNPHDRSVVARHSRLSRAMPALEKKSPQRRCARRNASQSPSVNSSSTKKSAPSSTKSPSTEKTASPPPTSAKTSSNNNSGGSSDSTLKASGKCGSSDAVSATTKTSGPNGSIDFLNCGIDGGGWNPPFIHINDVVVKSLSEAIKSSSSPFHACAPFVSIFNKYGGQFGVPPIFLASFAMQESSCNPNTVGGAGEQGLMQITKDKCGGAPGGDCKEPDFNIRTGAKYFADTLASNGGDVLKSIGGYNGWSLGLTYKEATAARYGNCCRCQQNLDYLHQFLNGWCQNINAYDDQLGKYFNLDVC</sequence>
<dbReference type="Proteomes" id="UP000807342">
    <property type="component" value="Unassembled WGS sequence"/>
</dbReference>
<dbReference type="OrthoDB" id="2537480at2759"/>
<evidence type="ECO:0000313" key="5">
    <source>
        <dbReference type="Proteomes" id="UP000807342"/>
    </source>
</evidence>
<evidence type="ECO:0000313" key="4">
    <source>
        <dbReference type="EMBL" id="KAF9454021.1"/>
    </source>
</evidence>
<keyword evidence="5" id="KW-1185">Reference proteome</keyword>
<protein>
    <submittedName>
        <fullName evidence="4">Glycoside hydrolase family 23 protein</fullName>
    </submittedName>
</protein>
<keyword evidence="4" id="KW-0378">Hydrolase</keyword>
<feature type="chain" id="PRO_5040464751" evidence="2">
    <location>
        <begin position="20"/>
        <end position="321"/>
    </location>
</feature>
<keyword evidence="2" id="KW-0732">Signal</keyword>
<feature type="compositionally biased region" description="Low complexity" evidence="1">
    <location>
        <begin position="55"/>
        <end position="102"/>
    </location>
</feature>
<reference evidence="4" key="1">
    <citation type="submission" date="2020-11" db="EMBL/GenBank/DDBJ databases">
        <authorList>
            <consortium name="DOE Joint Genome Institute"/>
            <person name="Ahrendt S."/>
            <person name="Riley R."/>
            <person name="Andreopoulos W."/>
            <person name="Labutti K."/>
            <person name="Pangilinan J."/>
            <person name="Ruiz-Duenas F.J."/>
            <person name="Barrasa J.M."/>
            <person name="Sanchez-Garcia M."/>
            <person name="Camarero S."/>
            <person name="Miyauchi S."/>
            <person name="Serrano A."/>
            <person name="Linde D."/>
            <person name="Babiker R."/>
            <person name="Drula E."/>
            <person name="Ayuso-Fernandez I."/>
            <person name="Pacheco R."/>
            <person name="Padilla G."/>
            <person name="Ferreira P."/>
            <person name="Barriuso J."/>
            <person name="Kellner H."/>
            <person name="Castanera R."/>
            <person name="Alfaro M."/>
            <person name="Ramirez L."/>
            <person name="Pisabarro A.G."/>
            <person name="Kuo A."/>
            <person name="Tritt A."/>
            <person name="Lipzen A."/>
            <person name="He G."/>
            <person name="Yan M."/>
            <person name="Ng V."/>
            <person name="Cullen D."/>
            <person name="Martin F."/>
            <person name="Rosso M.-N."/>
            <person name="Henrissat B."/>
            <person name="Hibbett D."/>
            <person name="Martinez A.T."/>
            <person name="Grigoriev I.V."/>
        </authorList>
    </citation>
    <scope>NUCLEOTIDE SEQUENCE</scope>
    <source>
        <strain evidence="4">MF-IS2</strain>
    </source>
</reference>
<dbReference type="Pfam" id="PF01464">
    <property type="entry name" value="SLT"/>
    <property type="match status" value="1"/>
</dbReference>
<feature type="region of interest" description="Disordered" evidence="1">
    <location>
        <begin position="24"/>
        <end position="124"/>
    </location>
</feature>
<dbReference type="InterPro" id="IPR023346">
    <property type="entry name" value="Lysozyme-like_dom_sf"/>
</dbReference>